<evidence type="ECO:0000313" key="2">
    <source>
        <dbReference type="EMBL" id="AIR93461.1"/>
    </source>
</evidence>
<accession>A0A0K0KVH7</accession>
<sequence length="171" mass="19336">MIMPQTMKTYKEFIQDIQESSLSRIQSKSKKSGVAAISADRGNLSRKENQARSQQLQKDIRGKFGRGPTKVKGSYIEKDEDTGKETKVKEKSFVIDRGKMGKRKFKKEVKKLGKKYGQDSVLTQTKKSGTLHRTRKGGLDKKGENVGRFQPQGKNPYGQSQIKGKTFAYNK</sequence>
<dbReference type="KEGG" id="vg:26640179"/>
<dbReference type="InterPro" id="IPR057548">
    <property type="entry name" value="S-AdoMet_lyase-like"/>
</dbReference>
<dbReference type="GeneID" id="26640179"/>
<evidence type="ECO:0000256" key="1">
    <source>
        <dbReference type="SAM" id="MobiDB-lite"/>
    </source>
</evidence>
<proteinExistence type="predicted"/>
<protein>
    <submittedName>
        <fullName evidence="2">Uncharacterized protein</fullName>
    </submittedName>
</protein>
<dbReference type="Proteomes" id="UP000207741">
    <property type="component" value="Segment"/>
</dbReference>
<feature type="region of interest" description="Disordered" evidence="1">
    <location>
        <begin position="124"/>
        <end position="171"/>
    </location>
</feature>
<dbReference type="RefSeq" id="YP_009213635.1">
    <property type="nucleotide sequence ID" value="NC_028955.1"/>
</dbReference>
<name>A0A0K0KVH7_9CAUD</name>
<reference evidence="3" key="1">
    <citation type="submission" date="2014-08" db="EMBL/GenBank/DDBJ databases">
        <authorList>
            <person name="Edwards T."/>
        </authorList>
    </citation>
    <scope>NUCLEOTIDE SEQUENCE [LARGE SCALE GENOMIC DNA]</scope>
</reference>
<keyword evidence="3" id="KW-1185">Reference proteome</keyword>
<organism evidence="2 3">
    <name type="scientific">Prochlorococcus phage P-TIM68</name>
    <dbReference type="NCBI Taxonomy" id="1542477"/>
    <lineage>
        <taxon>Viruses</taxon>
        <taxon>Duplodnaviria</taxon>
        <taxon>Heunggongvirae</taxon>
        <taxon>Uroviricota</taxon>
        <taxon>Caudoviricetes</taxon>
        <taxon>Pantevenvirales</taxon>
        <taxon>Kyanoviridae</taxon>
        <taxon>Haifavirus</taxon>
        <taxon>Haifavirus tim68</taxon>
    </lineage>
</organism>
<feature type="region of interest" description="Disordered" evidence="1">
    <location>
        <begin position="24"/>
        <end position="83"/>
    </location>
</feature>
<evidence type="ECO:0000313" key="3">
    <source>
        <dbReference type="Proteomes" id="UP000207741"/>
    </source>
</evidence>
<dbReference type="Pfam" id="PF23780">
    <property type="entry name" value="S-AdoMet_lyase"/>
    <property type="match status" value="1"/>
</dbReference>
<dbReference type="EMBL" id="KM359505">
    <property type="protein sequence ID" value="AIR93461.1"/>
    <property type="molecule type" value="Genomic_DNA"/>
</dbReference>